<feature type="compositionally biased region" description="Low complexity" evidence="5">
    <location>
        <begin position="1910"/>
        <end position="1950"/>
    </location>
</feature>
<feature type="region of interest" description="Disordered" evidence="5">
    <location>
        <begin position="1417"/>
        <end position="1436"/>
    </location>
</feature>
<feature type="compositionally biased region" description="Gly residues" evidence="5">
    <location>
        <begin position="1987"/>
        <end position="2004"/>
    </location>
</feature>
<proteinExistence type="predicted"/>
<feature type="coiled-coil region" evidence="4">
    <location>
        <begin position="567"/>
        <end position="627"/>
    </location>
</feature>
<comment type="caution">
    <text evidence="9">The sequence shown here is derived from an EMBL/GenBank/DDBJ whole genome shotgun (WGS) entry which is preliminary data.</text>
</comment>
<evidence type="ECO:0008006" key="11">
    <source>
        <dbReference type="Google" id="ProtNLM"/>
    </source>
</evidence>
<feature type="region of interest" description="Disordered" evidence="5">
    <location>
        <begin position="364"/>
        <end position="418"/>
    </location>
</feature>
<dbReference type="Pfam" id="PF25481">
    <property type="entry name" value="Nucleoprot-TPR"/>
    <property type="match status" value="1"/>
</dbReference>
<dbReference type="Proteomes" id="UP001391051">
    <property type="component" value="Unassembled WGS sequence"/>
</dbReference>
<feature type="compositionally biased region" description="Basic and acidic residues" evidence="5">
    <location>
        <begin position="1617"/>
        <end position="1685"/>
    </location>
</feature>
<dbReference type="InterPro" id="IPR057974">
    <property type="entry name" value="NUA/TPR/MLP1-2-like_dom"/>
</dbReference>
<feature type="compositionally biased region" description="Polar residues" evidence="5">
    <location>
        <begin position="1470"/>
        <end position="1483"/>
    </location>
</feature>
<feature type="domain" description="Nucleoprotein TPR/MLP1-2" evidence="6">
    <location>
        <begin position="1066"/>
        <end position="1194"/>
    </location>
</feature>
<protein>
    <recommendedName>
        <fullName evidence="11">Nucleoprotein TPR/MLP1 domain-containing protein</fullName>
    </recommendedName>
</protein>
<gene>
    <name evidence="9" type="ORF">PG986_011834</name>
</gene>
<feature type="compositionally biased region" description="Basic and acidic residues" evidence="5">
    <location>
        <begin position="1547"/>
        <end position="1559"/>
    </location>
</feature>
<feature type="region of interest" description="Disordered" evidence="5">
    <location>
        <begin position="1591"/>
        <end position="1685"/>
    </location>
</feature>
<feature type="domain" description="Nucleoprotein TPR/MPL1" evidence="7">
    <location>
        <begin position="184"/>
        <end position="261"/>
    </location>
</feature>
<feature type="region of interest" description="Disordered" evidence="5">
    <location>
        <begin position="91"/>
        <end position="120"/>
    </location>
</feature>
<evidence type="ECO:0000313" key="10">
    <source>
        <dbReference type="Proteomes" id="UP001391051"/>
    </source>
</evidence>
<reference evidence="9 10" key="1">
    <citation type="submission" date="2023-01" db="EMBL/GenBank/DDBJ databases">
        <title>Analysis of 21 Apiospora genomes using comparative genomics revels a genus with tremendous synthesis potential of carbohydrate active enzymes and secondary metabolites.</title>
        <authorList>
            <person name="Sorensen T."/>
        </authorList>
    </citation>
    <scope>NUCLEOTIDE SEQUENCE [LARGE SCALE GENOMIC DNA]</scope>
    <source>
        <strain evidence="9 10">CBS 24483</strain>
    </source>
</reference>
<feature type="region of interest" description="Disordered" evidence="5">
    <location>
        <begin position="1845"/>
        <end position="2045"/>
    </location>
</feature>
<evidence type="ECO:0000256" key="3">
    <source>
        <dbReference type="ARBA" id="ARBA00023242"/>
    </source>
</evidence>
<evidence type="ECO:0000256" key="2">
    <source>
        <dbReference type="ARBA" id="ARBA00023054"/>
    </source>
</evidence>
<feature type="compositionally biased region" description="Basic and acidic residues" evidence="5">
    <location>
        <begin position="1417"/>
        <end position="1433"/>
    </location>
</feature>
<dbReference type="PANTHER" id="PTHR18898:SF2">
    <property type="entry name" value="NUCLEOPROTEIN TPR"/>
    <property type="match status" value="1"/>
</dbReference>
<dbReference type="GeneID" id="92081118"/>
<keyword evidence="3" id="KW-0539">Nucleus</keyword>
<evidence type="ECO:0000259" key="8">
    <source>
        <dbReference type="Pfam" id="PF25785"/>
    </source>
</evidence>
<accession>A0ABR1PYA4</accession>
<feature type="compositionally biased region" description="Polar residues" evidence="5">
    <location>
        <begin position="395"/>
        <end position="418"/>
    </location>
</feature>
<dbReference type="InterPro" id="IPR057577">
    <property type="entry name" value="Nucleoprot-TPR/MLP1_dom"/>
</dbReference>
<feature type="coiled-coil region" evidence="4">
    <location>
        <begin position="962"/>
        <end position="1088"/>
    </location>
</feature>
<dbReference type="RefSeq" id="XP_066694752.1">
    <property type="nucleotide sequence ID" value="XM_066848056.1"/>
</dbReference>
<feature type="compositionally biased region" description="Low complexity" evidence="5">
    <location>
        <begin position="1861"/>
        <end position="1882"/>
    </location>
</feature>
<evidence type="ECO:0000259" key="6">
    <source>
        <dbReference type="Pfam" id="PF07926"/>
    </source>
</evidence>
<organism evidence="9 10">
    <name type="scientific">Apiospora aurea</name>
    <dbReference type="NCBI Taxonomy" id="335848"/>
    <lineage>
        <taxon>Eukaryota</taxon>
        <taxon>Fungi</taxon>
        <taxon>Dikarya</taxon>
        <taxon>Ascomycota</taxon>
        <taxon>Pezizomycotina</taxon>
        <taxon>Sordariomycetes</taxon>
        <taxon>Xylariomycetidae</taxon>
        <taxon>Amphisphaeriales</taxon>
        <taxon>Apiosporaceae</taxon>
        <taxon>Apiospora</taxon>
    </lineage>
</organism>
<evidence type="ECO:0000313" key="9">
    <source>
        <dbReference type="EMBL" id="KAK7942721.1"/>
    </source>
</evidence>
<keyword evidence="2 4" id="KW-0175">Coiled coil</keyword>
<name>A0ABR1PYA4_9PEZI</name>
<sequence>MAAADVDIGYLAAHLGTPEDTLISVTTNPTADLVNAVLAAVMTKAHDYDGLYSQKLQLEVELETNVRGAEAQRDRSNETAKKALKDVEEMRQKLKQEETTRQSLENEIQSVKSSSSTSAAEVETLRARISSLELSNRDTLAIIETKTKANDSLSEELQAQHQKNLKLAQEVATLQQSIQSAQAAATTVKFREQSLQQQLAMAQSSADFYETETKKKQEEALKYRKEKGARLSELQNKVNDLTGELDAKTRTEQQLRKHLEQAQNKTEEVLSTLQREREAFARKEQSYNQDLESRERLVQLKDELLQSQKKRLLEVESRVDMVKKEGEDAVRNAHAQLAQAQQNYDQATSELESLQAEIARLQESARVATSPPPPGSAPQTPRPTNGSMFGRPSSPFGTPGSTRKSATSATQAISENATLRNQLSSVRLENQKLREEIDDMMNQLEAKIPEMDELSSENIRLQKEIQNMSHLSDESFKERDVAKKSAKKAEVALSNAQVEANILRSQLRDLSAQLQMMIFNLEHRDQELTLDETLQLQRISRADGFTNDEMSDVDTLVTERLVVFRDVKDLQEKNQELLKIIHQLSEEMKNDAEASEKQQAIEDRNENVRLKEQIKEFEDRLRTFAARTKSIMTERDMFRRMVEERVSAEEMSSALGRDSNVLASIEQNSVAGEDTSDYTTLLRDLQQNFDAYRNEQKTDRETLNRQLSELSTIKNNLQLEIAKTNSQLSLSQERFNMLQSNFESAQSENKELQKRIQTQSESAARQDTRTQQAIEELVETKGQLESTRKEIANLRMEKNMYQEMEKRLTKTNEGLNEEKARLNALLATHENLRNERDISEAELKRRSQSEIEALQAELSSVRKKLNDEQEENRKLQQRKEYDTQQLQKRIDELSANLSKIREELVATKTMKDNLQVRNDELTIQLNSAAEKAERLQPRPTPRPGTAVAGMDQTGGLDADERIQELIHEAADLKRDLELTKSQLENARTQNDEYRELTEAIEEDLRTITSSQDEYAANMDAQLAAKDGSIKELQQRVEEISAELARSNNELSTLRDSQNEVAQRFQDEKAILDEEIKRLKDQEVNYSETARYHQEDLRTQAEIASNAQHAYENEVTKHGETAKSLSTTREQYNQLKTEVATLRVEAESARATLLQNESSWEDRRKRMEQELSELRTRHEGADAQNKLLHQQLDSVSSQVAALQQNRAAMGDSLEAMDAQPSSTSESQLRELASYLRREKDILEVQYDLKLSEAKRLQEQLDYTQSQLDETRLKLDQERHANSDSQRASMSHKDLMNKLEELNVYRESNAVLREQTRKAEEQLSTKSTVIAELESKIQPLEAMIEELQSQQAFKEAEVKQLHEDRDRWQKRTEDILAKHGRTDPAEVEELKQSVAALETEKTSLQEAESKLKERVQELEKEVEENETKLRDRLAQQKESFTNQFKQRLSQARQAQTDAVNEKTAIMSERDNLQNQLQDANTQLASTREELESEKKERLAAAEQIKSFQSQVQSLQEEASRSKDPAPPVANDAPPAVEEGVAASTENASELEKQLTEARSELESVSTQKASIEQELEALRSQLEATIYERDQALAQAQAGTSDADVNMENGTTPSVPLTDAERQALEKKIADAEAKAAELEAKARELEENEQARLHQRSEKMKSQLNAKLKEKAAQMDAEREEFKQEKDKLQEQFKLQLEQERKIWEVEQGSAPADTKPPATPSKAPVPSTPSGTPAIPTNLENEAEVRDFIAKNPTVKSILANNIKSKIALETKKLKDECEQLHVSKAEVDAKIAQAREQAQKLMQSKATLQVNMADNKARAATAKLSVVETAAKETPQRPVVEVWNIAKDTKAPPPAPKLPTPGTAAPAAPAASTLPSAPKAPSGKSRAQSGSFSIITNMNTAPESAPNGAPSQAAKPAAAGSSLPKLAPAPVNPFAPANASNPSTTQPQPSSLPQPPPAQAKSNIPAPGVQTRSGLRQPSGPYQVPRGGGAARGGRGGARGGMQGRASLNAAASDFQPGNKRPRGESDAAAAGAKRQRGGGPAGQ</sequence>
<feature type="compositionally biased region" description="Low complexity" evidence="5">
    <location>
        <begin position="110"/>
        <end position="120"/>
    </location>
</feature>
<dbReference type="InterPro" id="IPR012929">
    <property type="entry name" value="Nucleoprot-TPR/MLP1-2_dom"/>
</dbReference>
<feature type="compositionally biased region" description="Polar residues" evidence="5">
    <location>
        <begin position="1441"/>
        <end position="1456"/>
    </location>
</feature>
<feature type="compositionally biased region" description="Polar residues" evidence="5">
    <location>
        <begin position="1886"/>
        <end position="1903"/>
    </location>
</feature>
<feature type="coiled-coil region" evidence="4">
    <location>
        <begin position="305"/>
        <end position="364"/>
    </location>
</feature>
<feature type="coiled-coil region" evidence="4">
    <location>
        <begin position="1238"/>
        <end position="1272"/>
    </location>
</feature>
<feature type="coiled-coil region" evidence="4">
    <location>
        <begin position="1785"/>
        <end position="1812"/>
    </location>
</feature>
<feature type="region of interest" description="Disordered" evidence="5">
    <location>
        <begin position="1703"/>
        <end position="1737"/>
    </location>
</feature>
<evidence type="ECO:0000256" key="1">
    <source>
        <dbReference type="ARBA" id="ARBA00004123"/>
    </source>
</evidence>
<feature type="compositionally biased region" description="Basic and acidic residues" evidence="5">
    <location>
        <begin position="91"/>
        <end position="100"/>
    </location>
</feature>
<dbReference type="Pfam" id="PF07926">
    <property type="entry name" value="TPR_MLP1_2"/>
    <property type="match status" value="1"/>
</dbReference>
<feature type="domain" description="NUA/TPR/MLP1-2-like" evidence="8">
    <location>
        <begin position="486"/>
        <end position="591"/>
    </location>
</feature>
<feature type="coiled-coil region" evidence="4">
    <location>
        <begin position="150"/>
        <end position="279"/>
    </location>
</feature>
<evidence type="ECO:0000259" key="7">
    <source>
        <dbReference type="Pfam" id="PF25481"/>
    </source>
</evidence>
<dbReference type="EMBL" id="JAQQWE010000008">
    <property type="protein sequence ID" value="KAK7942721.1"/>
    <property type="molecule type" value="Genomic_DNA"/>
</dbReference>
<feature type="region of interest" description="Disordered" evidence="5">
    <location>
        <begin position="1441"/>
        <end position="1567"/>
    </location>
</feature>
<feature type="compositionally biased region" description="Basic and acidic residues" evidence="5">
    <location>
        <begin position="1484"/>
        <end position="1497"/>
    </location>
</feature>
<comment type="subcellular location">
    <subcellularLocation>
        <location evidence="1">Nucleus</location>
    </subcellularLocation>
</comment>
<feature type="coiled-coil region" evidence="4">
    <location>
        <begin position="1124"/>
        <end position="1204"/>
    </location>
</feature>
<feature type="compositionally biased region" description="Polar residues" evidence="5">
    <location>
        <begin position="1503"/>
        <end position="1514"/>
    </location>
</feature>
<dbReference type="PANTHER" id="PTHR18898">
    <property type="entry name" value="NUCLEOPROTEIN TPR-RELATED"/>
    <property type="match status" value="1"/>
</dbReference>
<dbReference type="Pfam" id="PF25785">
    <property type="entry name" value="TPR"/>
    <property type="match status" value="1"/>
</dbReference>
<feature type="region of interest" description="Disordered" evidence="5">
    <location>
        <begin position="930"/>
        <end position="951"/>
    </location>
</feature>
<keyword evidence="10" id="KW-1185">Reference proteome</keyword>
<evidence type="ECO:0000256" key="5">
    <source>
        <dbReference type="SAM" id="MobiDB-lite"/>
    </source>
</evidence>
<evidence type="ECO:0000256" key="4">
    <source>
        <dbReference type="SAM" id="Coils"/>
    </source>
</evidence>